<name>A0A918ANJ9_9PSEU</name>
<evidence type="ECO:0000313" key="3">
    <source>
        <dbReference type="Proteomes" id="UP000639606"/>
    </source>
</evidence>
<organism evidence="2 3">
    <name type="scientific">Saccharothrix coeruleofusca</name>
    <dbReference type="NCBI Taxonomy" id="33919"/>
    <lineage>
        <taxon>Bacteria</taxon>
        <taxon>Bacillati</taxon>
        <taxon>Actinomycetota</taxon>
        <taxon>Actinomycetes</taxon>
        <taxon>Pseudonocardiales</taxon>
        <taxon>Pseudonocardiaceae</taxon>
        <taxon>Saccharothrix</taxon>
    </lineage>
</organism>
<feature type="region of interest" description="Disordered" evidence="1">
    <location>
        <begin position="84"/>
        <end position="150"/>
    </location>
</feature>
<feature type="compositionally biased region" description="Low complexity" evidence="1">
    <location>
        <begin position="129"/>
        <end position="150"/>
    </location>
</feature>
<dbReference type="EMBL" id="BMRG01000007">
    <property type="protein sequence ID" value="GGP62020.1"/>
    <property type="molecule type" value="Genomic_DNA"/>
</dbReference>
<evidence type="ECO:0000256" key="1">
    <source>
        <dbReference type="SAM" id="MobiDB-lite"/>
    </source>
</evidence>
<sequence length="150" mass="15088">MTIQYGSSVAPRSALVSGLAGPNPEFSLSTTVTATAAAVAAVRMTWSLPASWVIGSRPMPARSNASSASTPSRTVSAVVVGGVASSASSRSCSSRNSWPRERGSAPSRWSARTAWRSAGSSSQMIRTCSPHAASSASATHGGGTSSSPES</sequence>
<proteinExistence type="predicted"/>
<feature type="region of interest" description="Disordered" evidence="1">
    <location>
        <begin position="56"/>
        <end position="75"/>
    </location>
</feature>
<dbReference type="AlphaFoldDB" id="A0A918ANJ9"/>
<comment type="caution">
    <text evidence="2">The sequence shown here is derived from an EMBL/GenBank/DDBJ whole genome shotgun (WGS) entry which is preliminary data.</text>
</comment>
<dbReference type="Proteomes" id="UP000639606">
    <property type="component" value="Unassembled WGS sequence"/>
</dbReference>
<reference evidence="2" key="1">
    <citation type="journal article" date="2014" name="Int. J. Syst. Evol. Microbiol.">
        <title>Complete genome sequence of Corynebacterium casei LMG S-19264T (=DSM 44701T), isolated from a smear-ripened cheese.</title>
        <authorList>
            <consortium name="US DOE Joint Genome Institute (JGI-PGF)"/>
            <person name="Walter F."/>
            <person name="Albersmeier A."/>
            <person name="Kalinowski J."/>
            <person name="Ruckert C."/>
        </authorList>
    </citation>
    <scope>NUCLEOTIDE SEQUENCE</scope>
    <source>
        <strain evidence="2">JCM 3313</strain>
    </source>
</reference>
<accession>A0A918ANJ9</accession>
<feature type="compositionally biased region" description="Low complexity" evidence="1">
    <location>
        <begin position="84"/>
        <end position="97"/>
    </location>
</feature>
<evidence type="ECO:0000313" key="2">
    <source>
        <dbReference type="EMBL" id="GGP62020.1"/>
    </source>
</evidence>
<keyword evidence="3" id="KW-1185">Reference proteome</keyword>
<protein>
    <submittedName>
        <fullName evidence="2">Uncharacterized protein</fullName>
    </submittedName>
</protein>
<gene>
    <name evidence="2" type="ORF">GCM10010185_37970</name>
</gene>
<reference evidence="2" key="2">
    <citation type="submission" date="2020-09" db="EMBL/GenBank/DDBJ databases">
        <authorList>
            <person name="Sun Q."/>
            <person name="Ohkuma M."/>
        </authorList>
    </citation>
    <scope>NUCLEOTIDE SEQUENCE</scope>
    <source>
        <strain evidence="2">JCM 3313</strain>
    </source>
</reference>